<reference evidence="2 3" key="1">
    <citation type="journal article" date="2018" name="Nat. Biotechnol.">
        <title>A standardized bacterial taxonomy based on genome phylogeny substantially revises the tree of life.</title>
        <authorList>
            <person name="Parks D.H."/>
            <person name="Chuvochina M."/>
            <person name="Waite D.W."/>
            <person name="Rinke C."/>
            <person name="Skarshewski A."/>
            <person name="Chaumeil P.A."/>
            <person name="Hugenholtz P."/>
        </authorList>
    </citation>
    <scope>NUCLEOTIDE SEQUENCE [LARGE SCALE GENOMIC DNA]</scope>
    <source>
        <strain evidence="2">UBA9360</strain>
    </source>
</reference>
<sequence length="430" mass="48648">MKTVMKTFVTALAFGLVVATAPVAAQDLGLDLPSKETVEAQKKARKNQVASQRVGRAIMDAFELYEQEQLQAAITMLEEELPDTEGYDRAYLSRFLGTLYAQAERTDEALPMLKNAADEDVLGWSDQAAVLKLVGQLSLQEEKFEQSVTYLQKWFEFTGEMDPQSLFYVANAYYQQKEFAKIVPYAEAALKYADEPKKDYYTLLMASYFERKMYDKAISTVEEGLNVLPETISWWPQLAQMYMLKENLAKALQTMEIAYLAGYLKEENQFKLLVQLYDNEGVPYKAATTMIKHIQSGDIEGTAKNYSTAANSFHRAKELAQAAKWYGKAAELADDGDNKGEYLRKQGNLLVQNEQYVAATTPLKNALDYAQGDDKGRIYMSLAEAFFYGGDYRQALTYVNEAAKFSNQRRSARSWKGYIQSTAKRKGVDL</sequence>
<gene>
    <name evidence="2" type="ORF">DCR58_08995</name>
</gene>
<name>A0A348WQU1_9GAMM</name>
<dbReference type="AlphaFoldDB" id="A0A348WQU1"/>
<feature type="signal peptide" evidence="1">
    <location>
        <begin position="1"/>
        <end position="25"/>
    </location>
</feature>
<dbReference type="STRING" id="314276.OS145_10155"/>
<evidence type="ECO:0000256" key="1">
    <source>
        <dbReference type="SAM" id="SignalP"/>
    </source>
</evidence>
<dbReference type="SMART" id="SM00028">
    <property type="entry name" value="TPR"/>
    <property type="match status" value="6"/>
</dbReference>
<organism evidence="2 3">
    <name type="scientific">Idiomarina baltica</name>
    <dbReference type="NCBI Taxonomy" id="190892"/>
    <lineage>
        <taxon>Bacteria</taxon>
        <taxon>Pseudomonadati</taxon>
        <taxon>Pseudomonadota</taxon>
        <taxon>Gammaproteobacteria</taxon>
        <taxon>Alteromonadales</taxon>
        <taxon>Idiomarinaceae</taxon>
        <taxon>Idiomarina</taxon>
    </lineage>
</organism>
<proteinExistence type="predicted"/>
<accession>A0A348WQU1</accession>
<evidence type="ECO:0000313" key="3">
    <source>
        <dbReference type="Proteomes" id="UP000262878"/>
    </source>
</evidence>
<protein>
    <submittedName>
        <fullName evidence="2">Uncharacterized protein</fullName>
    </submittedName>
</protein>
<comment type="caution">
    <text evidence="2">The sequence shown here is derived from an EMBL/GenBank/DDBJ whole genome shotgun (WGS) entry which is preliminary data.</text>
</comment>
<dbReference type="PANTHER" id="PTHR12558:SF13">
    <property type="entry name" value="CELL DIVISION CYCLE PROTEIN 27 HOMOLOG"/>
    <property type="match status" value="1"/>
</dbReference>
<dbReference type="EMBL" id="DMUP01000219">
    <property type="protein sequence ID" value="HAR56903.1"/>
    <property type="molecule type" value="Genomic_DNA"/>
</dbReference>
<dbReference type="Proteomes" id="UP000262878">
    <property type="component" value="Unassembled WGS sequence"/>
</dbReference>
<evidence type="ECO:0000313" key="2">
    <source>
        <dbReference type="EMBL" id="HAR56903.1"/>
    </source>
</evidence>
<keyword evidence="1" id="KW-0732">Signal</keyword>
<dbReference type="SUPFAM" id="SSF48452">
    <property type="entry name" value="TPR-like"/>
    <property type="match status" value="2"/>
</dbReference>
<dbReference type="Gene3D" id="1.25.40.10">
    <property type="entry name" value="Tetratricopeptide repeat domain"/>
    <property type="match status" value="3"/>
</dbReference>
<dbReference type="InterPro" id="IPR019734">
    <property type="entry name" value="TPR_rpt"/>
</dbReference>
<dbReference type="InterPro" id="IPR011990">
    <property type="entry name" value="TPR-like_helical_dom_sf"/>
</dbReference>
<dbReference type="PANTHER" id="PTHR12558">
    <property type="entry name" value="CELL DIVISION CYCLE 16,23,27"/>
    <property type="match status" value="1"/>
</dbReference>
<feature type="chain" id="PRO_5016742609" evidence="1">
    <location>
        <begin position="26"/>
        <end position="430"/>
    </location>
</feature>